<organism evidence="2 3">
    <name type="scientific">Stephania yunnanensis</name>
    <dbReference type="NCBI Taxonomy" id="152371"/>
    <lineage>
        <taxon>Eukaryota</taxon>
        <taxon>Viridiplantae</taxon>
        <taxon>Streptophyta</taxon>
        <taxon>Embryophyta</taxon>
        <taxon>Tracheophyta</taxon>
        <taxon>Spermatophyta</taxon>
        <taxon>Magnoliopsida</taxon>
        <taxon>Ranunculales</taxon>
        <taxon>Menispermaceae</taxon>
        <taxon>Menispermoideae</taxon>
        <taxon>Cissampelideae</taxon>
        <taxon>Stephania</taxon>
    </lineage>
</organism>
<dbReference type="AlphaFoldDB" id="A0AAP0K165"/>
<dbReference type="EMBL" id="JBBNAF010000005">
    <property type="protein sequence ID" value="KAK9143238.1"/>
    <property type="molecule type" value="Genomic_DNA"/>
</dbReference>
<evidence type="ECO:0000313" key="2">
    <source>
        <dbReference type="EMBL" id="KAK9143238.1"/>
    </source>
</evidence>
<comment type="caution">
    <text evidence="2">The sequence shown here is derived from an EMBL/GenBank/DDBJ whole genome shotgun (WGS) entry which is preliminary data.</text>
</comment>
<feature type="compositionally biased region" description="Basic and acidic residues" evidence="1">
    <location>
        <begin position="89"/>
        <end position="105"/>
    </location>
</feature>
<protein>
    <submittedName>
        <fullName evidence="2">Uncharacterized protein</fullName>
    </submittedName>
</protein>
<reference evidence="2 3" key="1">
    <citation type="submission" date="2024-01" db="EMBL/GenBank/DDBJ databases">
        <title>Genome assemblies of Stephania.</title>
        <authorList>
            <person name="Yang L."/>
        </authorList>
    </citation>
    <scope>NUCLEOTIDE SEQUENCE [LARGE SCALE GENOMIC DNA]</scope>
    <source>
        <strain evidence="2">YNDBR</strain>
        <tissue evidence="2">Leaf</tissue>
    </source>
</reference>
<gene>
    <name evidence="2" type="ORF">Syun_012638</name>
</gene>
<name>A0AAP0K165_9MAGN</name>
<dbReference type="Proteomes" id="UP001420932">
    <property type="component" value="Unassembled WGS sequence"/>
</dbReference>
<feature type="compositionally biased region" description="Acidic residues" evidence="1">
    <location>
        <begin position="106"/>
        <end position="132"/>
    </location>
</feature>
<evidence type="ECO:0000313" key="3">
    <source>
        <dbReference type="Proteomes" id="UP001420932"/>
    </source>
</evidence>
<sequence length="139" mass="15424">MDVRAGGQPGEQTKKVPVDSKVIYLVLWRVCTGIKSSELVLGLRFECPLHELPGRKALQESAMPFVPVHRGEARADGFGVYEWCMKGNERDDRVTKEESHDGNEIDRDDDDNGNADSDGDYDDVGDEDEDGREEGLGIV</sequence>
<proteinExistence type="predicted"/>
<evidence type="ECO:0000256" key="1">
    <source>
        <dbReference type="SAM" id="MobiDB-lite"/>
    </source>
</evidence>
<accession>A0AAP0K165</accession>
<keyword evidence="3" id="KW-1185">Reference proteome</keyword>
<feature type="region of interest" description="Disordered" evidence="1">
    <location>
        <begin position="89"/>
        <end position="139"/>
    </location>
</feature>